<evidence type="ECO:0000313" key="8">
    <source>
        <dbReference type="EMBL" id="KAK3315690.1"/>
    </source>
</evidence>
<keyword evidence="9" id="KW-1185">Reference proteome</keyword>
<feature type="domain" description="Zn(2)-C6 fungal-type" evidence="7">
    <location>
        <begin position="12"/>
        <end position="40"/>
    </location>
</feature>
<gene>
    <name evidence="8" type="ORF">B0H66DRAFT_269308</name>
</gene>
<dbReference type="SMART" id="SM00066">
    <property type="entry name" value="GAL4"/>
    <property type="match status" value="1"/>
</dbReference>
<evidence type="ECO:0000256" key="5">
    <source>
        <dbReference type="ARBA" id="ARBA00023163"/>
    </source>
</evidence>
<dbReference type="GO" id="GO:0000981">
    <property type="term" value="F:DNA-binding transcription factor activity, RNA polymerase II-specific"/>
    <property type="evidence" value="ECO:0007669"/>
    <property type="project" value="InterPro"/>
</dbReference>
<evidence type="ECO:0000259" key="7">
    <source>
        <dbReference type="PROSITE" id="PS50048"/>
    </source>
</evidence>
<dbReference type="InterPro" id="IPR036864">
    <property type="entry name" value="Zn2-C6_fun-type_DNA-bd_sf"/>
</dbReference>
<dbReference type="InterPro" id="IPR021858">
    <property type="entry name" value="Fun_TF"/>
</dbReference>
<dbReference type="PANTHER" id="PTHR37534">
    <property type="entry name" value="TRANSCRIPTIONAL ACTIVATOR PROTEIN UGA3"/>
    <property type="match status" value="1"/>
</dbReference>
<dbReference type="CDD" id="cd00067">
    <property type="entry name" value="GAL4"/>
    <property type="match status" value="1"/>
</dbReference>
<evidence type="ECO:0000256" key="4">
    <source>
        <dbReference type="ARBA" id="ARBA00023125"/>
    </source>
</evidence>
<dbReference type="Gene3D" id="4.10.240.10">
    <property type="entry name" value="Zn(2)-C6 fungal-type DNA-binding domain"/>
    <property type="match status" value="1"/>
</dbReference>
<dbReference type="SUPFAM" id="SSF57701">
    <property type="entry name" value="Zn2/Cys6 DNA-binding domain"/>
    <property type="match status" value="1"/>
</dbReference>
<dbReference type="Pfam" id="PF11951">
    <property type="entry name" value="Fungal_trans_2"/>
    <property type="match status" value="2"/>
</dbReference>
<reference evidence="8" key="1">
    <citation type="journal article" date="2023" name="Mol. Phylogenet. Evol.">
        <title>Genome-scale phylogeny and comparative genomics of the fungal order Sordariales.</title>
        <authorList>
            <person name="Hensen N."/>
            <person name="Bonometti L."/>
            <person name="Westerberg I."/>
            <person name="Brannstrom I.O."/>
            <person name="Guillou S."/>
            <person name="Cros-Aarteil S."/>
            <person name="Calhoun S."/>
            <person name="Haridas S."/>
            <person name="Kuo A."/>
            <person name="Mondo S."/>
            <person name="Pangilinan J."/>
            <person name="Riley R."/>
            <person name="LaButti K."/>
            <person name="Andreopoulos B."/>
            <person name="Lipzen A."/>
            <person name="Chen C."/>
            <person name="Yan M."/>
            <person name="Daum C."/>
            <person name="Ng V."/>
            <person name="Clum A."/>
            <person name="Steindorff A."/>
            <person name="Ohm R.A."/>
            <person name="Martin F."/>
            <person name="Silar P."/>
            <person name="Natvig D.O."/>
            <person name="Lalanne C."/>
            <person name="Gautier V."/>
            <person name="Ament-Velasquez S.L."/>
            <person name="Kruys A."/>
            <person name="Hutchinson M.I."/>
            <person name="Powell A.J."/>
            <person name="Barry K."/>
            <person name="Miller A.N."/>
            <person name="Grigoriev I.V."/>
            <person name="Debuchy R."/>
            <person name="Gladieux P."/>
            <person name="Hiltunen Thoren M."/>
            <person name="Johannesson H."/>
        </authorList>
    </citation>
    <scope>NUCLEOTIDE SEQUENCE</scope>
    <source>
        <strain evidence="8">CBS 118394</strain>
    </source>
</reference>
<comment type="caution">
    <text evidence="8">The sequence shown here is derived from an EMBL/GenBank/DDBJ whole genome shotgun (WGS) entry which is preliminary data.</text>
</comment>
<accession>A0AAE0HZE1</accession>
<dbReference type="Proteomes" id="UP001283341">
    <property type="component" value="Unassembled WGS sequence"/>
</dbReference>
<organism evidence="8 9">
    <name type="scientific">Apodospora peruviana</name>
    <dbReference type="NCBI Taxonomy" id="516989"/>
    <lineage>
        <taxon>Eukaryota</taxon>
        <taxon>Fungi</taxon>
        <taxon>Dikarya</taxon>
        <taxon>Ascomycota</taxon>
        <taxon>Pezizomycotina</taxon>
        <taxon>Sordariomycetes</taxon>
        <taxon>Sordariomycetidae</taxon>
        <taxon>Sordariales</taxon>
        <taxon>Lasiosphaeriaceae</taxon>
        <taxon>Apodospora</taxon>
    </lineage>
</organism>
<keyword evidence="4" id="KW-0238">DNA-binding</keyword>
<evidence type="ECO:0000256" key="3">
    <source>
        <dbReference type="ARBA" id="ARBA00023015"/>
    </source>
</evidence>
<evidence type="ECO:0000256" key="2">
    <source>
        <dbReference type="ARBA" id="ARBA00022833"/>
    </source>
</evidence>
<dbReference type="GO" id="GO:0045944">
    <property type="term" value="P:positive regulation of transcription by RNA polymerase II"/>
    <property type="evidence" value="ECO:0007669"/>
    <property type="project" value="TreeGrafter"/>
</dbReference>
<comment type="subcellular location">
    <subcellularLocation>
        <location evidence="1">Nucleus</location>
    </subcellularLocation>
</comment>
<dbReference type="InterPro" id="IPR001138">
    <property type="entry name" value="Zn2Cys6_DnaBD"/>
</dbReference>
<dbReference type="GO" id="GO:0000976">
    <property type="term" value="F:transcription cis-regulatory region binding"/>
    <property type="evidence" value="ECO:0007669"/>
    <property type="project" value="TreeGrafter"/>
</dbReference>
<keyword evidence="3" id="KW-0805">Transcription regulation</keyword>
<proteinExistence type="predicted"/>
<dbReference type="GO" id="GO:0008270">
    <property type="term" value="F:zinc ion binding"/>
    <property type="evidence" value="ECO:0007669"/>
    <property type="project" value="InterPro"/>
</dbReference>
<evidence type="ECO:0000256" key="6">
    <source>
        <dbReference type="ARBA" id="ARBA00023242"/>
    </source>
</evidence>
<dbReference type="EMBL" id="JAUEDM010000005">
    <property type="protein sequence ID" value="KAK3315690.1"/>
    <property type="molecule type" value="Genomic_DNA"/>
</dbReference>
<dbReference type="AlphaFoldDB" id="A0AAE0HZE1"/>
<keyword evidence="6" id="KW-0539">Nucleus</keyword>
<keyword evidence="5" id="KW-0804">Transcription</keyword>
<dbReference type="PANTHER" id="PTHR37534:SF39">
    <property type="entry name" value="TRANSCRIPTION FACTOR DOMAIN-CONTAINING PROTEIN"/>
    <property type="match status" value="1"/>
</dbReference>
<evidence type="ECO:0000256" key="1">
    <source>
        <dbReference type="ARBA" id="ARBA00004123"/>
    </source>
</evidence>
<evidence type="ECO:0000313" key="9">
    <source>
        <dbReference type="Proteomes" id="UP001283341"/>
    </source>
</evidence>
<dbReference type="GO" id="GO:0005634">
    <property type="term" value="C:nucleus"/>
    <property type="evidence" value="ECO:0007669"/>
    <property type="project" value="UniProtKB-SubCell"/>
</dbReference>
<dbReference type="Pfam" id="PF00172">
    <property type="entry name" value="Zn_clus"/>
    <property type="match status" value="1"/>
</dbReference>
<keyword evidence="2" id="KW-0862">Zinc</keyword>
<protein>
    <submittedName>
        <fullName evidence="8">Fungal-specific transcription factor domain-containing protein</fullName>
    </submittedName>
</protein>
<sequence>MTREQGRAKPKRCWNCRSRKTACDRALPSCQNCVVRGQQCLGYGVKLSWPRSDDGRRAVRGHRHRILPIRMKKAEFVNATNRDIQLWKDPSVPRDFHQDRPLNSSLTISLPPGLSTISLSQIDPFIATNEYSAVSRIISSACDDTADLYKLLVRMSLSEETPPAMATRHAFAALSYQHLAEQETAFAHQTKALSALQTSIETLSPTEPAQAFHAMAASMLLNIFETLNFDGSSMSWAIFFCGTKKIANLLHRPHSTYEGDSALILDWIFYHDTLYKFSIRHWVRKQDQQIQLAAQEKIISKGVFSPAVHDRDNPRHLSPGHFQTVRDLELRLDSIKQMPRVTTGDAAATQPEQQLAELYRLAAYIYLLRMGLAMPATSPKVATLITSAFELLKQAGICERPLPLFIIALEARTDDERRLVIEVLGASVEHRPLGNMPLVRRMVLAAWVQQDLYAGEEGGQVDPLVVYNSVISGNRVPPSFT</sequence>
<dbReference type="PROSITE" id="PS50048">
    <property type="entry name" value="ZN2_CY6_FUNGAL_2"/>
    <property type="match status" value="1"/>
</dbReference>
<name>A0AAE0HZE1_9PEZI</name>
<reference evidence="8" key="2">
    <citation type="submission" date="2023-06" db="EMBL/GenBank/DDBJ databases">
        <authorList>
            <consortium name="Lawrence Berkeley National Laboratory"/>
            <person name="Haridas S."/>
            <person name="Hensen N."/>
            <person name="Bonometti L."/>
            <person name="Westerberg I."/>
            <person name="Brannstrom I.O."/>
            <person name="Guillou S."/>
            <person name="Cros-Aarteil S."/>
            <person name="Calhoun S."/>
            <person name="Kuo A."/>
            <person name="Mondo S."/>
            <person name="Pangilinan J."/>
            <person name="Riley R."/>
            <person name="Labutti K."/>
            <person name="Andreopoulos B."/>
            <person name="Lipzen A."/>
            <person name="Chen C."/>
            <person name="Yanf M."/>
            <person name="Daum C."/>
            <person name="Ng V."/>
            <person name="Clum A."/>
            <person name="Steindorff A."/>
            <person name="Ohm R."/>
            <person name="Martin F."/>
            <person name="Silar P."/>
            <person name="Natvig D."/>
            <person name="Lalanne C."/>
            <person name="Gautier V."/>
            <person name="Ament-Velasquez S.L."/>
            <person name="Kruys A."/>
            <person name="Hutchinson M.I."/>
            <person name="Powell A.J."/>
            <person name="Barry K."/>
            <person name="Miller A.N."/>
            <person name="Grigoriev I.V."/>
            <person name="Debuchy R."/>
            <person name="Gladieux P."/>
            <person name="Thoren M.H."/>
            <person name="Johannesson H."/>
        </authorList>
    </citation>
    <scope>NUCLEOTIDE SEQUENCE</scope>
    <source>
        <strain evidence="8">CBS 118394</strain>
    </source>
</reference>